<dbReference type="EMBL" id="JARPUR010000001">
    <property type="protein sequence ID" value="KAK4883996.1"/>
    <property type="molecule type" value="Genomic_DNA"/>
</dbReference>
<accession>A0AAN7SC49</accession>
<dbReference type="AlphaFoldDB" id="A0AAN7SC49"/>
<comment type="caution">
    <text evidence="2">The sequence shown here is derived from an EMBL/GenBank/DDBJ whole genome shotgun (WGS) entry which is preliminary data.</text>
</comment>
<keyword evidence="1" id="KW-0732">Signal</keyword>
<evidence type="ECO:0000313" key="3">
    <source>
        <dbReference type="Proteomes" id="UP001353858"/>
    </source>
</evidence>
<evidence type="ECO:0000313" key="2">
    <source>
        <dbReference type="EMBL" id="KAK4883996.1"/>
    </source>
</evidence>
<dbReference type="SUPFAM" id="SSF47565">
    <property type="entry name" value="Insect pheromone/odorant-binding proteins"/>
    <property type="match status" value="1"/>
</dbReference>
<dbReference type="InterPro" id="IPR036728">
    <property type="entry name" value="PBP_GOBP_sf"/>
</dbReference>
<dbReference type="GO" id="GO:0005549">
    <property type="term" value="F:odorant binding"/>
    <property type="evidence" value="ECO:0007669"/>
    <property type="project" value="InterPro"/>
</dbReference>
<dbReference type="Proteomes" id="UP001353858">
    <property type="component" value="Unassembled WGS sequence"/>
</dbReference>
<dbReference type="Gene3D" id="1.10.238.20">
    <property type="entry name" value="Pheromone/general odorant binding protein domain"/>
    <property type="match status" value="1"/>
</dbReference>
<feature type="signal peptide" evidence="1">
    <location>
        <begin position="1"/>
        <end position="17"/>
    </location>
</feature>
<dbReference type="Pfam" id="PF01395">
    <property type="entry name" value="PBP_GOBP"/>
    <property type="match status" value="1"/>
</dbReference>
<organism evidence="2 3">
    <name type="scientific">Aquatica leii</name>
    <dbReference type="NCBI Taxonomy" id="1421715"/>
    <lineage>
        <taxon>Eukaryota</taxon>
        <taxon>Metazoa</taxon>
        <taxon>Ecdysozoa</taxon>
        <taxon>Arthropoda</taxon>
        <taxon>Hexapoda</taxon>
        <taxon>Insecta</taxon>
        <taxon>Pterygota</taxon>
        <taxon>Neoptera</taxon>
        <taxon>Endopterygota</taxon>
        <taxon>Coleoptera</taxon>
        <taxon>Polyphaga</taxon>
        <taxon>Elateriformia</taxon>
        <taxon>Elateroidea</taxon>
        <taxon>Lampyridae</taxon>
        <taxon>Luciolinae</taxon>
        <taxon>Aquatica</taxon>
    </lineage>
</organism>
<name>A0AAN7SC49_9COLE</name>
<proteinExistence type="predicted"/>
<evidence type="ECO:0000256" key="1">
    <source>
        <dbReference type="SAM" id="SignalP"/>
    </source>
</evidence>
<keyword evidence="3" id="KW-1185">Reference proteome</keyword>
<feature type="chain" id="PRO_5043039890" evidence="1">
    <location>
        <begin position="18"/>
        <end position="149"/>
    </location>
</feature>
<gene>
    <name evidence="2" type="ORF">RN001_000267</name>
</gene>
<protein>
    <submittedName>
        <fullName evidence="2">Uncharacterized protein</fullName>
    </submittedName>
</protein>
<sequence length="149" mass="17470">MILSLCCILFLTIGVQSAPRNYHSSLGPENECLTERHLKMKDVYTDVHREGTLIPENAERIGNYLMCVWKKRQIVDTDLHVHSENIARYFYDIYFKLKLTELEKEEIKDAVKVCEEEHAIEEYMLGLNLKDCMFKVAGTLEFLKRKPVE</sequence>
<reference evidence="3" key="1">
    <citation type="submission" date="2023-01" db="EMBL/GenBank/DDBJ databases">
        <title>Key to firefly adult light organ development and bioluminescence: homeobox transcription factors regulate luciferase expression and transportation to peroxisome.</title>
        <authorList>
            <person name="Fu X."/>
        </authorList>
    </citation>
    <scope>NUCLEOTIDE SEQUENCE [LARGE SCALE GENOMIC DNA]</scope>
</reference>
<dbReference type="InterPro" id="IPR006170">
    <property type="entry name" value="PBP/GOBP"/>
</dbReference>